<sequence length="269" mass="29731">MSRFFRGDESSDSDSDYTSSSSGSEFSDEETKQTPQQQSGGRFARAMMDSDSEDEVKRVVKSAKDKQMDEVLELSRAILKAMEADEWQSVSGDFDKVNKVVPKLAKSLKGQPLPRSYIRALASLEDAVEQPKSKAELKKLNTSNARALNQLKQRVRKHNKTYAKQIAEYKANPINSENEDGDADTEEEEDDVEEQPARAASPAPAPAAAAASGSDSEDSYWDSDSDDDESSSESEDDGPAGFQRWLKKTPTKKDGESTKLTKKEKAQKK</sequence>
<dbReference type="EMBL" id="JANBPW010005151">
    <property type="protein sequence ID" value="KAJ1933245.1"/>
    <property type="molecule type" value="Genomic_DNA"/>
</dbReference>
<reference evidence="1" key="1">
    <citation type="submission" date="2022-07" db="EMBL/GenBank/DDBJ databases">
        <title>Phylogenomic reconstructions and comparative analyses of Kickxellomycotina fungi.</title>
        <authorList>
            <person name="Reynolds N.K."/>
            <person name="Stajich J.E."/>
            <person name="Barry K."/>
            <person name="Grigoriev I.V."/>
            <person name="Crous P."/>
            <person name="Smith M.E."/>
        </authorList>
    </citation>
    <scope>NUCLEOTIDE SEQUENCE</scope>
    <source>
        <strain evidence="1">NRRL 5244</strain>
    </source>
</reference>
<dbReference type="Proteomes" id="UP001150603">
    <property type="component" value="Unassembled WGS sequence"/>
</dbReference>
<evidence type="ECO:0000313" key="2">
    <source>
        <dbReference type="Proteomes" id="UP001150603"/>
    </source>
</evidence>
<gene>
    <name evidence="1" type="ORF">FBU59_006094</name>
</gene>
<comment type="caution">
    <text evidence="1">The sequence shown here is derived from an EMBL/GenBank/DDBJ whole genome shotgun (WGS) entry which is preliminary data.</text>
</comment>
<protein>
    <submittedName>
        <fullName evidence="1">Uncharacterized protein</fullName>
    </submittedName>
</protein>
<feature type="non-terminal residue" evidence="1">
    <location>
        <position position="269"/>
    </location>
</feature>
<name>A0ACC1J153_9FUNG</name>
<proteinExistence type="predicted"/>
<accession>A0ACC1J153</accession>
<organism evidence="1 2">
    <name type="scientific">Linderina macrospora</name>
    <dbReference type="NCBI Taxonomy" id="4868"/>
    <lineage>
        <taxon>Eukaryota</taxon>
        <taxon>Fungi</taxon>
        <taxon>Fungi incertae sedis</taxon>
        <taxon>Zoopagomycota</taxon>
        <taxon>Kickxellomycotina</taxon>
        <taxon>Kickxellomycetes</taxon>
        <taxon>Kickxellales</taxon>
        <taxon>Kickxellaceae</taxon>
        <taxon>Linderina</taxon>
    </lineage>
</organism>
<evidence type="ECO:0000313" key="1">
    <source>
        <dbReference type="EMBL" id="KAJ1933245.1"/>
    </source>
</evidence>
<keyword evidence="2" id="KW-1185">Reference proteome</keyword>